<organism evidence="9 10">
    <name type="scientific">Bacillus kandeliae</name>
    <dbReference type="NCBI Taxonomy" id="3129297"/>
    <lineage>
        <taxon>Bacteria</taxon>
        <taxon>Bacillati</taxon>
        <taxon>Bacillota</taxon>
        <taxon>Bacilli</taxon>
        <taxon>Bacillales</taxon>
        <taxon>Bacillaceae</taxon>
        <taxon>Bacillus</taxon>
    </lineage>
</organism>
<evidence type="ECO:0000256" key="3">
    <source>
        <dbReference type="ARBA" id="ARBA00022475"/>
    </source>
</evidence>
<keyword evidence="10" id="KW-1185">Reference proteome</keyword>
<gene>
    <name evidence="9" type="ORF">WDJ61_16255</name>
</gene>
<keyword evidence="3" id="KW-1003">Cell membrane</keyword>
<evidence type="ECO:0000313" key="9">
    <source>
        <dbReference type="EMBL" id="WXB92756.1"/>
    </source>
</evidence>
<comment type="similarity">
    <text evidence="7">Belongs to the binding-protein-dependent transport system permease family.</text>
</comment>
<proteinExistence type="inferred from homology"/>
<dbReference type="CDD" id="cd06261">
    <property type="entry name" value="TM_PBP2"/>
    <property type="match status" value="1"/>
</dbReference>
<dbReference type="InterPro" id="IPR051393">
    <property type="entry name" value="ABC_transporter_permease"/>
</dbReference>
<feature type="transmembrane region" description="Helical" evidence="7">
    <location>
        <begin position="161"/>
        <end position="187"/>
    </location>
</feature>
<name>A0ABZ2N4X2_9BACI</name>
<evidence type="ECO:0000313" key="10">
    <source>
        <dbReference type="Proteomes" id="UP001387364"/>
    </source>
</evidence>
<dbReference type="PANTHER" id="PTHR30193">
    <property type="entry name" value="ABC TRANSPORTER PERMEASE PROTEIN"/>
    <property type="match status" value="1"/>
</dbReference>
<keyword evidence="4 7" id="KW-0812">Transmembrane</keyword>
<evidence type="ECO:0000256" key="2">
    <source>
        <dbReference type="ARBA" id="ARBA00022448"/>
    </source>
</evidence>
<dbReference type="PANTHER" id="PTHR30193:SF37">
    <property type="entry name" value="INNER MEMBRANE ABC TRANSPORTER PERMEASE PROTEIN YCJO"/>
    <property type="match status" value="1"/>
</dbReference>
<feature type="transmembrane region" description="Helical" evidence="7">
    <location>
        <begin position="21"/>
        <end position="45"/>
    </location>
</feature>
<comment type="subcellular location">
    <subcellularLocation>
        <location evidence="1 7">Cell membrane</location>
        <topology evidence="1 7">Multi-pass membrane protein</topology>
    </subcellularLocation>
</comment>
<reference evidence="9 10" key="1">
    <citation type="submission" date="2024-02" db="EMBL/GenBank/DDBJ databases">
        <title>Seven novel Bacillus-like species.</title>
        <authorList>
            <person name="Liu G."/>
        </authorList>
    </citation>
    <scope>NUCLEOTIDE SEQUENCE [LARGE SCALE GENOMIC DNA]</scope>
    <source>
        <strain evidence="9 10">FJAT-52991</strain>
    </source>
</reference>
<evidence type="ECO:0000256" key="4">
    <source>
        <dbReference type="ARBA" id="ARBA00022692"/>
    </source>
</evidence>
<dbReference type="InterPro" id="IPR000515">
    <property type="entry name" value="MetI-like"/>
</dbReference>
<evidence type="ECO:0000256" key="1">
    <source>
        <dbReference type="ARBA" id="ARBA00004651"/>
    </source>
</evidence>
<accession>A0ABZ2N4X2</accession>
<feature type="transmembrane region" description="Helical" evidence="7">
    <location>
        <begin position="270"/>
        <end position="289"/>
    </location>
</feature>
<protein>
    <submittedName>
        <fullName evidence="9">Sugar ABC transporter permease</fullName>
    </submittedName>
</protein>
<feature type="domain" description="ABC transmembrane type-1" evidence="8">
    <location>
        <begin position="76"/>
        <end position="290"/>
    </location>
</feature>
<evidence type="ECO:0000256" key="6">
    <source>
        <dbReference type="ARBA" id="ARBA00023136"/>
    </source>
</evidence>
<dbReference type="EMBL" id="CP147404">
    <property type="protein sequence ID" value="WXB92756.1"/>
    <property type="molecule type" value="Genomic_DNA"/>
</dbReference>
<dbReference type="PROSITE" id="PS50928">
    <property type="entry name" value="ABC_TM1"/>
    <property type="match status" value="1"/>
</dbReference>
<evidence type="ECO:0000256" key="5">
    <source>
        <dbReference type="ARBA" id="ARBA00022989"/>
    </source>
</evidence>
<dbReference type="Proteomes" id="UP001387364">
    <property type="component" value="Chromosome"/>
</dbReference>
<keyword evidence="5 7" id="KW-1133">Transmembrane helix</keyword>
<feature type="transmembrane region" description="Helical" evidence="7">
    <location>
        <begin position="208"/>
        <end position="230"/>
    </location>
</feature>
<evidence type="ECO:0000256" key="7">
    <source>
        <dbReference type="RuleBase" id="RU363032"/>
    </source>
</evidence>
<dbReference type="SUPFAM" id="SSF161098">
    <property type="entry name" value="MetI-like"/>
    <property type="match status" value="1"/>
</dbReference>
<dbReference type="Pfam" id="PF00528">
    <property type="entry name" value="BPD_transp_1"/>
    <property type="match status" value="1"/>
</dbReference>
<dbReference type="RefSeq" id="WP_338751578.1">
    <property type="nucleotide sequence ID" value="NZ_CP147404.1"/>
</dbReference>
<dbReference type="Gene3D" id="1.10.3720.10">
    <property type="entry name" value="MetI-like"/>
    <property type="match status" value="1"/>
</dbReference>
<feature type="transmembrane region" description="Helical" evidence="7">
    <location>
        <begin position="80"/>
        <end position="104"/>
    </location>
</feature>
<feature type="transmembrane region" description="Helical" evidence="7">
    <location>
        <begin position="116"/>
        <end position="149"/>
    </location>
</feature>
<keyword evidence="6 7" id="KW-0472">Membrane</keyword>
<dbReference type="InterPro" id="IPR035906">
    <property type="entry name" value="MetI-like_sf"/>
</dbReference>
<keyword evidence="2 7" id="KW-0813">Transport</keyword>
<evidence type="ECO:0000259" key="8">
    <source>
        <dbReference type="PROSITE" id="PS50928"/>
    </source>
</evidence>
<sequence>MQVAKSSKIKLTKDHWKAYGLLIPSLIIFILFMFWPFIYTIYLSFFDWNMVKPTKEFVGLQNYKDVLSDPTTYKVFGNTFIYIVLLLIINLIVPYIFAFVLDVVLKRFNNFYKGAFFLPSVISLVVGSILFTWLLNPVSGPVAIILGWFGVEMPVWSKLDGWVIVVLSLITSWKVFGYNFIVLYASINGVSREVIEAARLDQVPLWKIFIHIVLPMSSATGIYVLIITIVQGLQYVFTPIKVITQGGPNYASSNAIYHAYHEAFVLYRTGHSAALSILTMAIFIILLILEFKFVERGIHYEN</sequence>